<dbReference type="AlphaFoldDB" id="A0ABC8RU08"/>
<protein>
    <submittedName>
        <fullName evidence="2">Uncharacterized protein</fullName>
    </submittedName>
</protein>
<accession>A0ABC8RU08</accession>
<reference evidence="2 3" key="1">
    <citation type="submission" date="2024-02" db="EMBL/GenBank/DDBJ databases">
        <authorList>
            <person name="Vignale AGUSTIN F."/>
            <person name="Sosa J E."/>
            <person name="Modenutti C."/>
        </authorList>
    </citation>
    <scope>NUCLEOTIDE SEQUENCE [LARGE SCALE GENOMIC DNA]</scope>
</reference>
<feature type="region of interest" description="Disordered" evidence="1">
    <location>
        <begin position="108"/>
        <end position="141"/>
    </location>
</feature>
<sequence>MVNIVEDISESTPIVLEIGEHSGKDMEITNLQNPVLIDSSQAKEFPYVERPVADDGETLVENPKELLESTEFMGGGVSLDDGVGLMCNKEPLDKGFYSDNDTNYHVHLDTHDSDSNQSIQEQSQAYVQPHSDQGVGEHHDDIQRYVATYS</sequence>
<evidence type="ECO:0000313" key="3">
    <source>
        <dbReference type="Proteomes" id="UP001642360"/>
    </source>
</evidence>
<organism evidence="2 3">
    <name type="scientific">Ilex paraguariensis</name>
    <name type="common">yerba mate</name>
    <dbReference type="NCBI Taxonomy" id="185542"/>
    <lineage>
        <taxon>Eukaryota</taxon>
        <taxon>Viridiplantae</taxon>
        <taxon>Streptophyta</taxon>
        <taxon>Embryophyta</taxon>
        <taxon>Tracheophyta</taxon>
        <taxon>Spermatophyta</taxon>
        <taxon>Magnoliopsida</taxon>
        <taxon>eudicotyledons</taxon>
        <taxon>Gunneridae</taxon>
        <taxon>Pentapetalae</taxon>
        <taxon>asterids</taxon>
        <taxon>campanulids</taxon>
        <taxon>Aquifoliales</taxon>
        <taxon>Aquifoliaceae</taxon>
        <taxon>Ilex</taxon>
    </lineage>
</organism>
<evidence type="ECO:0000313" key="2">
    <source>
        <dbReference type="EMBL" id="CAK9148327.1"/>
    </source>
</evidence>
<name>A0ABC8RU08_9AQUA</name>
<feature type="non-terminal residue" evidence="2">
    <location>
        <position position="150"/>
    </location>
</feature>
<feature type="compositionally biased region" description="Polar residues" evidence="1">
    <location>
        <begin position="115"/>
        <end position="126"/>
    </location>
</feature>
<dbReference type="Proteomes" id="UP001642360">
    <property type="component" value="Unassembled WGS sequence"/>
</dbReference>
<comment type="caution">
    <text evidence="2">The sequence shown here is derived from an EMBL/GenBank/DDBJ whole genome shotgun (WGS) entry which is preliminary data.</text>
</comment>
<evidence type="ECO:0000256" key="1">
    <source>
        <dbReference type="SAM" id="MobiDB-lite"/>
    </source>
</evidence>
<gene>
    <name evidence="2" type="ORF">ILEXP_LOCUS16260</name>
</gene>
<keyword evidence="3" id="KW-1185">Reference proteome</keyword>
<dbReference type="EMBL" id="CAUOFW020001729">
    <property type="protein sequence ID" value="CAK9148327.1"/>
    <property type="molecule type" value="Genomic_DNA"/>
</dbReference>
<proteinExistence type="predicted"/>